<name>A0A9Q5JFZ3_9LACT</name>
<comment type="subunit">
    <text evidence="2">Homohexamer.</text>
</comment>
<protein>
    <recommendedName>
        <fullName evidence="3">GTP cyclohydrolase 1 type 2 homolog</fullName>
    </recommendedName>
</protein>
<evidence type="ECO:0000313" key="7">
    <source>
        <dbReference type="Proteomes" id="UP000177273"/>
    </source>
</evidence>
<gene>
    <name evidence="6" type="ORF">BG262_02360</name>
</gene>
<feature type="binding site" evidence="5">
    <location>
        <position position="224"/>
    </location>
    <ligand>
        <name>a divalent metal cation</name>
        <dbReference type="ChEBI" id="CHEBI:60240"/>
        <label>1</label>
    </ligand>
</feature>
<proteinExistence type="inferred from homology"/>
<dbReference type="SUPFAM" id="SSF102705">
    <property type="entry name" value="NIF3 (NGG1p interacting factor 3)-like"/>
    <property type="match status" value="1"/>
</dbReference>
<dbReference type="RefSeq" id="WP_070787797.1">
    <property type="nucleotide sequence ID" value="NZ_MKIQ01000027.1"/>
</dbReference>
<comment type="caution">
    <text evidence="6">The sequence shown here is derived from an EMBL/GenBank/DDBJ whole genome shotgun (WGS) entry which is preliminary data.</text>
</comment>
<evidence type="ECO:0000256" key="1">
    <source>
        <dbReference type="ARBA" id="ARBA00006964"/>
    </source>
</evidence>
<evidence type="ECO:0000256" key="4">
    <source>
        <dbReference type="ARBA" id="ARBA00022723"/>
    </source>
</evidence>
<sequence>MDGNEFFKAYESFCPKELSMKDDAVGLQVGTLDKEFKKVLVTLDIREDTVAEAIENNVDCILAKHALIFRPVSTLVEEDTQQKLILDLIQAGISVYISHTNIDIVDGGINDYFCQLLDINDTEFLSQTSDSNGIGRIGNIEKQTLGEFIVKTKKAFDLDDIRLVSYEKDLNREISRVAICGGTGGSFFKDALDKKADLFITGDVYYHSAHDMISSGLIVLDPGHYIEKDFIPLVAEKLRQLTSGVEIIESKANTNPFITL</sequence>
<evidence type="ECO:0000256" key="2">
    <source>
        <dbReference type="ARBA" id="ARBA00011643"/>
    </source>
</evidence>
<dbReference type="Gene3D" id="3.40.1390.30">
    <property type="entry name" value="NIF3 (NGG1p interacting factor 3)-like"/>
    <property type="match status" value="2"/>
</dbReference>
<reference evidence="7" key="1">
    <citation type="submission" date="2016-09" db="EMBL/GenBank/DDBJ databases">
        <title>Draft genome sequence of a novel species of the family Streptococcaceae isolated from flowers.</title>
        <authorList>
            <person name="Chuah L.-O."/>
            <person name="Yap K.-P."/>
            <person name="Thong K.L."/>
            <person name="Liong M.T."/>
            <person name="Ahmad R."/>
            <person name="Rusul G."/>
        </authorList>
    </citation>
    <scope>NUCLEOTIDE SEQUENCE [LARGE SCALE GENOMIC DNA]</scope>
    <source>
        <strain evidence="7">HibF3</strain>
    </source>
</reference>
<dbReference type="Proteomes" id="UP000177273">
    <property type="component" value="Unassembled WGS sequence"/>
</dbReference>
<dbReference type="GO" id="GO:0046872">
    <property type="term" value="F:metal ion binding"/>
    <property type="evidence" value="ECO:0007669"/>
    <property type="project" value="UniProtKB-KW"/>
</dbReference>
<dbReference type="EMBL" id="MKIQ01000027">
    <property type="protein sequence ID" value="OFI46664.1"/>
    <property type="molecule type" value="Genomic_DNA"/>
</dbReference>
<evidence type="ECO:0000313" key="6">
    <source>
        <dbReference type="EMBL" id="OFI46664.1"/>
    </source>
</evidence>
<accession>A0A9Q5JFZ3</accession>
<keyword evidence="7" id="KW-1185">Reference proteome</keyword>
<dbReference type="OrthoDB" id="9792792at2"/>
<dbReference type="PANTHER" id="PTHR13799">
    <property type="entry name" value="NGG1 INTERACTING FACTOR 3"/>
    <property type="match status" value="1"/>
</dbReference>
<feature type="binding site" evidence="5">
    <location>
        <position position="65"/>
    </location>
    <ligand>
        <name>a divalent metal cation</name>
        <dbReference type="ChEBI" id="CHEBI:60240"/>
        <label>1</label>
    </ligand>
</feature>
<evidence type="ECO:0000256" key="5">
    <source>
        <dbReference type="PIRSR" id="PIRSR602678-1"/>
    </source>
</evidence>
<dbReference type="Pfam" id="PF01784">
    <property type="entry name" value="DUF34_NIF3"/>
    <property type="match status" value="1"/>
</dbReference>
<dbReference type="AlphaFoldDB" id="A0A9Q5JFZ3"/>
<dbReference type="InterPro" id="IPR002678">
    <property type="entry name" value="DUF34/NIF3"/>
</dbReference>
<dbReference type="InterPro" id="IPR036069">
    <property type="entry name" value="DUF34/NIF3_sf"/>
</dbReference>
<dbReference type="PANTHER" id="PTHR13799:SF14">
    <property type="entry name" value="GTP CYCLOHYDROLASE 1 TYPE 2 HOMOLOG"/>
    <property type="match status" value="1"/>
</dbReference>
<comment type="similarity">
    <text evidence="1">Belongs to the GTP cyclohydrolase I type 2/NIF3 family.</text>
</comment>
<keyword evidence="4 5" id="KW-0479">Metal-binding</keyword>
<feature type="binding site" evidence="5">
    <location>
        <position position="227"/>
    </location>
    <ligand>
        <name>a divalent metal cation</name>
        <dbReference type="ChEBI" id="CHEBI:60240"/>
        <label>1</label>
    </ligand>
</feature>
<evidence type="ECO:0000256" key="3">
    <source>
        <dbReference type="ARBA" id="ARBA00022112"/>
    </source>
</evidence>
<feature type="binding site" evidence="5">
    <location>
        <position position="103"/>
    </location>
    <ligand>
        <name>a divalent metal cation</name>
        <dbReference type="ChEBI" id="CHEBI:60240"/>
        <label>1</label>
    </ligand>
</feature>
<dbReference type="GO" id="GO:0005737">
    <property type="term" value="C:cytoplasm"/>
    <property type="evidence" value="ECO:0007669"/>
    <property type="project" value="TreeGrafter"/>
</dbReference>
<dbReference type="FunFam" id="3.40.1390.30:FF:000006">
    <property type="entry name" value="Dinuclear metal center protein, YbgI family"/>
    <property type="match status" value="1"/>
</dbReference>
<dbReference type="NCBIfam" id="TIGR00486">
    <property type="entry name" value="YbgI_SA1388"/>
    <property type="match status" value="1"/>
</dbReference>
<organism evidence="6 7">
    <name type="scientific">Floricoccus penangensis</name>
    <dbReference type="NCBI Taxonomy" id="1859475"/>
    <lineage>
        <taxon>Bacteria</taxon>
        <taxon>Bacillati</taxon>
        <taxon>Bacillota</taxon>
        <taxon>Bacilli</taxon>
        <taxon>Lactobacillales</taxon>
        <taxon>Streptococcaceae</taxon>
        <taxon>Floricoccus</taxon>
    </lineage>
</organism>